<evidence type="ECO:0000313" key="4">
    <source>
        <dbReference type="Proteomes" id="UP000632377"/>
    </source>
</evidence>
<dbReference type="PANTHER" id="PTHR22953:SF153">
    <property type="entry name" value="PURPLE ACID PHOSPHATASE"/>
    <property type="match status" value="1"/>
</dbReference>
<dbReference type="InterPro" id="IPR004843">
    <property type="entry name" value="Calcineurin-like_PHP"/>
</dbReference>
<dbReference type="Pfam" id="PF00149">
    <property type="entry name" value="Metallophos"/>
    <property type="match status" value="1"/>
</dbReference>
<dbReference type="SUPFAM" id="SSF56300">
    <property type="entry name" value="Metallo-dependent phosphatases"/>
    <property type="match status" value="1"/>
</dbReference>
<dbReference type="InterPro" id="IPR029052">
    <property type="entry name" value="Metallo-depent_PP-like"/>
</dbReference>
<name>A0ABS1TCM6_9CLOT</name>
<feature type="domain" description="Calcineurin-like phosphoesterase" evidence="2">
    <location>
        <begin position="43"/>
        <end position="240"/>
    </location>
</feature>
<accession>A0ABS1TCM6</accession>
<sequence length="313" mass="35572">MKFLAAAIIASALSILIFTRSSDFLVSETVKTSSLPRADISFSVLGDIHEDTEKFQTAIYDLYKVRPNMDALVLNGDAVDQGLPSQYDSMKKLLSKNSSILPKTIIKNIGNHEFFDYKKEYNTAEDVKDFIGRYLQFAGEEKVYHDKWIKGFHFISLGSENGNTKDFNSVKAYISKEQLAWFKETIAKDYEKGRPIFVFLHQNLNSNASKGWVGTDQAEDIRKILAQYPEAILFTSHTHASLETTNVTLNQPFTMVHTGAVHYTLKIGSNGARERTDDNYGIYVEVIDNKVYIKGRDFNNKTWVFSKEIVNTK</sequence>
<dbReference type="Gene3D" id="3.60.21.10">
    <property type="match status" value="1"/>
</dbReference>
<keyword evidence="1" id="KW-0732">Signal</keyword>
<dbReference type="PANTHER" id="PTHR22953">
    <property type="entry name" value="ACID PHOSPHATASE RELATED"/>
    <property type="match status" value="1"/>
</dbReference>
<proteinExistence type="predicted"/>
<dbReference type="InterPro" id="IPR039331">
    <property type="entry name" value="PAPs-like"/>
</dbReference>
<evidence type="ECO:0000313" key="3">
    <source>
        <dbReference type="EMBL" id="MBL4937128.1"/>
    </source>
</evidence>
<dbReference type="EMBL" id="JAESWC010000009">
    <property type="protein sequence ID" value="MBL4937128.1"/>
    <property type="molecule type" value="Genomic_DNA"/>
</dbReference>
<protein>
    <submittedName>
        <fullName evidence="3">Metallophosphoesterase</fullName>
    </submittedName>
</protein>
<dbReference type="Proteomes" id="UP000632377">
    <property type="component" value="Unassembled WGS sequence"/>
</dbReference>
<comment type="caution">
    <text evidence="3">The sequence shown here is derived from an EMBL/GenBank/DDBJ whole genome shotgun (WGS) entry which is preliminary data.</text>
</comment>
<organism evidence="3 4">
    <name type="scientific">Clostridium rhizosphaerae</name>
    <dbReference type="NCBI Taxonomy" id="2803861"/>
    <lineage>
        <taxon>Bacteria</taxon>
        <taxon>Bacillati</taxon>
        <taxon>Bacillota</taxon>
        <taxon>Clostridia</taxon>
        <taxon>Eubacteriales</taxon>
        <taxon>Clostridiaceae</taxon>
        <taxon>Clostridium</taxon>
    </lineage>
</organism>
<evidence type="ECO:0000259" key="2">
    <source>
        <dbReference type="Pfam" id="PF00149"/>
    </source>
</evidence>
<evidence type="ECO:0000256" key="1">
    <source>
        <dbReference type="ARBA" id="ARBA00022729"/>
    </source>
</evidence>
<reference evidence="3 4" key="1">
    <citation type="submission" date="2021-01" db="EMBL/GenBank/DDBJ databases">
        <title>Genome public.</title>
        <authorList>
            <person name="Liu C."/>
            <person name="Sun Q."/>
        </authorList>
    </citation>
    <scope>NUCLEOTIDE SEQUENCE [LARGE SCALE GENOMIC DNA]</scope>
    <source>
        <strain evidence="3 4">YIM B02515</strain>
    </source>
</reference>
<keyword evidence="4" id="KW-1185">Reference proteome</keyword>
<gene>
    <name evidence="3" type="ORF">JK636_15345</name>
</gene>